<gene>
    <name evidence="12" type="ORF">HC026_06600</name>
</gene>
<dbReference type="SUPFAM" id="SSF103473">
    <property type="entry name" value="MFS general substrate transporter"/>
    <property type="match status" value="1"/>
</dbReference>
<dbReference type="PANTHER" id="PTHR48020:SF12">
    <property type="entry name" value="PROTON MYO-INOSITOL COTRANSPORTER"/>
    <property type="match status" value="1"/>
</dbReference>
<dbReference type="InterPro" id="IPR005829">
    <property type="entry name" value="Sugar_transporter_CS"/>
</dbReference>
<evidence type="ECO:0000256" key="6">
    <source>
        <dbReference type="ARBA" id="ARBA00022989"/>
    </source>
</evidence>
<keyword evidence="7 10" id="KW-0472">Membrane</keyword>
<evidence type="ECO:0000256" key="7">
    <source>
        <dbReference type="ARBA" id="ARBA00023136"/>
    </source>
</evidence>
<keyword evidence="5 10" id="KW-0812">Transmembrane</keyword>
<keyword evidence="13" id="KW-1185">Reference proteome</keyword>
<organism evidence="12 13">
    <name type="scientific">Secundilactobacillus angelensis</name>
    <dbReference type="NCBI Taxonomy" id="2722706"/>
    <lineage>
        <taxon>Bacteria</taxon>
        <taxon>Bacillati</taxon>
        <taxon>Bacillota</taxon>
        <taxon>Bacilli</taxon>
        <taxon>Lactobacillales</taxon>
        <taxon>Lactobacillaceae</taxon>
        <taxon>Secundilactobacillus</taxon>
    </lineage>
</organism>
<dbReference type="PANTHER" id="PTHR48020">
    <property type="entry name" value="PROTON MYO-INOSITOL COTRANSPORTER"/>
    <property type="match status" value="1"/>
</dbReference>
<dbReference type="InterPro" id="IPR050814">
    <property type="entry name" value="Myo-inositol_Transporter"/>
</dbReference>
<feature type="transmembrane region" description="Helical" evidence="10">
    <location>
        <begin position="299"/>
        <end position="320"/>
    </location>
</feature>
<feature type="coiled-coil region" evidence="9">
    <location>
        <begin position="223"/>
        <end position="250"/>
    </location>
</feature>
<dbReference type="PROSITE" id="PS50850">
    <property type="entry name" value="MFS"/>
    <property type="match status" value="1"/>
</dbReference>
<comment type="similarity">
    <text evidence="2 8">Belongs to the major facilitator superfamily. Sugar transporter (TC 2.A.1.1) family.</text>
</comment>
<dbReference type="CDD" id="cd17359">
    <property type="entry name" value="MFS_XylE_like"/>
    <property type="match status" value="1"/>
</dbReference>
<dbReference type="InterPro" id="IPR005828">
    <property type="entry name" value="MFS_sugar_transport-like"/>
</dbReference>
<feature type="transmembrane region" description="Helical" evidence="10">
    <location>
        <begin position="146"/>
        <end position="171"/>
    </location>
</feature>
<dbReference type="InterPro" id="IPR036259">
    <property type="entry name" value="MFS_trans_sf"/>
</dbReference>
<accession>A0ABX1L0L2</accession>
<evidence type="ECO:0000313" key="13">
    <source>
        <dbReference type="Proteomes" id="UP000763447"/>
    </source>
</evidence>
<evidence type="ECO:0000256" key="5">
    <source>
        <dbReference type="ARBA" id="ARBA00022692"/>
    </source>
</evidence>
<reference evidence="12 13" key="1">
    <citation type="submission" date="2020-04" db="EMBL/GenBank/DDBJ databases">
        <title>A novel species of genus Lactobacillus that was isolated from fermented food Zha-chili.</title>
        <authorList>
            <person name="Zhang Z."/>
        </authorList>
    </citation>
    <scope>NUCLEOTIDE SEQUENCE [LARGE SCALE GENOMIC DNA]</scope>
    <source>
        <strain evidence="13">HBUAS51383</strain>
    </source>
</reference>
<feature type="transmembrane region" description="Helical" evidence="10">
    <location>
        <begin position="259"/>
        <end position="279"/>
    </location>
</feature>
<dbReference type="InterPro" id="IPR003663">
    <property type="entry name" value="Sugar/inositol_transpt"/>
</dbReference>
<protein>
    <submittedName>
        <fullName evidence="12">Sugar porter family MFS transporter</fullName>
    </submittedName>
</protein>
<keyword evidence="4" id="KW-1003">Cell membrane</keyword>
<evidence type="ECO:0000259" key="11">
    <source>
        <dbReference type="PROSITE" id="PS50850"/>
    </source>
</evidence>
<name>A0ABX1L0L2_9LACO</name>
<dbReference type="InterPro" id="IPR047984">
    <property type="entry name" value="XylE-like"/>
</dbReference>
<dbReference type="PROSITE" id="PS00216">
    <property type="entry name" value="SUGAR_TRANSPORT_1"/>
    <property type="match status" value="2"/>
</dbReference>
<keyword evidence="6 10" id="KW-1133">Transmembrane helix</keyword>
<evidence type="ECO:0000256" key="4">
    <source>
        <dbReference type="ARBA" id="ARBA00022475"/>
    </source>
</evidence>
<evidence type="ECO:0000256" key="8">
    <source>
        <dbReference type="RuleBase" id="RU003346"/>
    </source>
</evidence>
<feature type="transmembrane region" description="Helical" evidence="10">
    <location>
        <begin position="422"/>
        <end position="444"/>
    </location>
</feature>
<evidence type="ECO:0000313" key="12">
    <source>
        <dbReference type="EMBL" id="NLR18593.1"/>
    </source>
</evidence>
<dbReference type="EMBL" id="JAAXLJ010000009">
    <property type="protein sequence ID" value="NLR18593.1"/>
    <property type="molecule type" value="Genomic_DNA"/>
</dbReference>
<dbReference type="InterPro" id="IPR020846">
    <property type="entry name" value="MFS_dom"/>
</dbReference>
<comment type="caution">
    <text evidence="12">The sequence shown here is derived from an EMBL/GenBank/DDBJ whole genome shotgun (WGS) entry which is preliminary data.</text>
</comment>
<dbReference type="PROSITE" id="PS00217">
    <property type="entry name" value="SUGAR_TRANSPORT_2"/>
    <property type="match status" value="1"/>
</dbReference>
<proteinExistence type="inferred from homology"/>
<dbReference type="Gene3D" id="1.20.1250.20">
    <property type="entry name" value="MFS general substrate transporter like domains"/>
    <property type="match status" value="1"/>
</dbReference>
<feature type="transmembrane region" description="Helical" evidence="10">
    <location>
        <begin position="332"/>
        <end position="354"/>
    </location>
</feature>
<feature type="transmembrane region" description="Helical" evidence="10">
    <location>
        <begin position="396"/>
        <end position="416"/>
    </location>
</feature>
<keyword evidence="9" id="KW-0175">Coiled coil</keyword>
<dbReference type="NCBIfam" id="TIGR00879">
    <property type="entry name" value="SP"/>
    <property type="match status" value="1"/>
</dbReference>
<keyword evidence="3 8" id="KW-0813">Transport</keyword>
<dbReference type="Pfam" id="PF00083">
    <property type="entry name" value="Sugar_tr"/>
    <property type="match status" value="1"/>
</dbReference>
<dbReference type="Proteomes" id="UP000763447">
    <property type="component" value="Unassembled WGS sequence"/>
</dbReference>
<dbReference type="PRINTS" id="PR00171">
    <property type="entry name" value="SUGRTRNSPORT"/>
</dbReference>
<sequence length="476" mass="51467">MQNSDVKSKNEHSGYLTLVSWITGMGSLLFGYNTAVVNGALGFMAKPSQLGLSPWAQGVVSSGLTLGAAFGAVFGGPISDKIGRKKMLIWLGVIFTIFGVGCGLAPNTGTLITFRFILGLAVGAASGTVPVYLAEIAPAARRGRMVSMNQFLIVFGQFLVFGINALLGNLFGSNAGIWRVMVSLASIPGIALWIGMYAMPESPRWLTSKNKFAEALKVLYRIRSKAQAELELEEIKANNKKEEEEQEQAASFRDFKQNWIIQICITGGMLGVIQQFAGINSIMYYGSQVLVNAGFGSNAALIANVANGVFSCIGAIVGMYTVDKLGRKKLELTGLIFCGIALVTVGLIKTYAGTASWTPYAIMIIILVYIVIDQGTLGPVTWLLNSEIFPNRYRGLGTGITIFTLWIANFFVGLLFPPLMAAIGLANVFYIFAACCLLGAWFVVVRVPETKGVNLEDIESFFRSRYDKNYTGESKI</sequence>
<feature type="transmembrane region" description="Helical" evidence="10">
    <location>
        <begin position="112"/>
        <end position="134"/>
    </location>
</feature>
<feature type="transmembrane region" description="Helical" evidence="10">
    <location>
        <begin position="177"/>
        <end position="199"/>
    </location>
</feature>
<evidence type="ECO:0000256" key="1">
    <source>
        <dbReference type="ARBA" id="ARBA00004651"/>
    </source>
</evidence>
<comment type="subcellular location">
    <subcellularLocation>
        <location evidence="1">Cell membrane</location>
        <topology evidence="1">Multi-pass membrane protein</topology>
    </subcellularLocation>
</comment>
<evidence type="ECO:0000256" key="10">
    <source>
        <dbReference type="SAM" id="Phobius"/>
    </source>
</evidence>
<feature type="transmembrane region" description="Helical" evidence="10">
    <location>
        <begin position="87"/>
        <end position="106"/>
    </location>
</feature>
<feature type="transmembrane region" description="Helical" evidence="10">
    <location>
        <begin position="360"/>
        <end position="384"/>
    </location>
</feature>
<evidence type="ECO:0000256" key="9">
    <source>
        <dbReference type="SAM" id="Coils"/>
    </source>
</evidence>
<feature type="transmembrane region" description="Helical" evidence="10">
    <location>
        <begin position="12"/>
        <end position="35"/>
    </location>
</feature>
<feature type="domain" description="Major facilitator superfamily (MFS) profile" evidence="11">
    <location>
        <begin position="19"/>
        <end position="451"/>
    </location>
</feature>
<feature type="transmembrane region" description="Helical" evidence="10">
    <location>
        <begin position="55"/>
        <end position="75"/>
    </location>
</feature>
<evidence type="ECO:0000256" key="2">
    <source>
        <dbReference type="ARBA" id="ARBA00010992"/>
    </source>
</evidence>
<evidence type="ECO:0000256" key="3">
    <source>
        <dbReference type="ARBA" id="ARBA00022448"/>
    </source>
</evidence>